<dbReference type="Pfam" id="PF20637">
    <property type="entry name" value="ATG5_HBR"/>
    <property type="match status" value="1"/>
</dbReference>
<keyword evidence="6" id="KW-0653">Protein transport</keyword>
<keyword evidence="4 9" id="KW-1017">Isopeptide bond</keyword>
<reference evidence="13" key="1">
    <citation type="submission" date="2021-03" db="EMBL/GenBank/DDBJ databases">
        <authorList>
            <person name="Tagirdzhanova G."/>
        </authorList>
    </citation>
    <scope>NUCLEOTIDE SEQUENCE</scope>
</reference>
<dbReference type="GO" id="GO:0044233">
    <property type="term" value="C:mitochondria-associated endoplasmic reticulum membrane contact site"/>
    <property type="evidence" value="ECO:0007669"/>
    <property type="project" value="TreeGrafter"/>
</dbReference>
<dbReference type="GO" id="GO:0061908">
    <property type="term" value="C:phagophore"/>
    <property type="evidence" value="ECO:0007669"/>
    <property type="project" value="TreeGrafter"/>
</dbReference>
<proteinExistence type="inferred from homology"/>
<comment type="similarity">
    <text evidence="2 9">Belongs to the ATG5 family.</text>
</comment>
<evidence type="ECO:0000313" key="13">
    <source>
        <dbReference type="EMBL" id="CAF9906310.1"/>
    </source>
</evidence>
<dbReference type="InterPro" id="IPR048318">
    <property type="entry name" value="ATG5_UblB"/>
</dbReference>
<comment type="caution">
    <text evidence="13">The sequence shown here is derived from an EMBL/GenBank/DDBJ whole genome shotgun (WGS) entry which is preliminary data.</text>
</comment>
<evidence type="ECO:0000256" key="3">
    <source>
        <dbReference type="ARBA" id="ARBA00022448"/>
    </source>
</evidence>
<dbReference type="OrthoDB" id="272162at2759"/>
<feature type="domain" description="Autophagy protein ATG5 UblB" evidence="10">
    <location>
        <begin position="209"/>
        <end position="304"/>
    </location>
</feature>
<dbReference type="Gene3D" id="3.10.20.620">
    <property type="match status" value="1"/>
</dbReference>
<evidence type="ECO:0000259" key="11">
    <source>
        <dbReference type="Pfam" id="PF20637"/>
    </source>
</evidence>
<keyword evidence="3 9" id="KW-0813">Transport</keyword>
<dbReference type="GO" id="GO:0005776">
    <property type="term" value="C:autophagosome"/>
    <property type="evidence" value="ECO:0007669"/>
    <property type="project" value="TreeGrafter"/>
</dbReference>
<dbReference type="GO" id="GO:0034727">
    <property type="term" value="P:piecemeal microautophagy of the nucleus"/>
    <property type="evidence" value="ECO:0007669"/>
    <property type="project" value="TreeGrafter"/>
</dbReference>
<evidence type="ECO:0000256" key="6">
    <source>
        <dbReference type="ARBA" id="ARBA00022927"/>
    </source>
</evidence>
<evidence type="ECO:0000256" key="4">
    <source>
        <dbReference type="ARBA" id="ARBA00022499"/>
    </source>
</evidence>
<dbReference type="EMBL" id="CAJPDS010000004">
    <property type="protein sequence ID" value="CAF9906310.1"/>
    <property type="molecule type" value="Genomic_DNA"/>
</dbReference>
<feature type="domain" description="Autophagy protein ATG5 UblA" evidence="12">
    <location>
        <begin position="14"/>
        <end position="129"/>
    </location>
</feature>
<comment type="function">
    <text evidence="9">Involved in cytoplasm to vacuole transport (Cvt) and autophagic vesicle formation.</text>
</comment>
<dbReference type="InterPro" id="IPR048939">
    <property type="entry name" value="ATG5_UblA"/>
</dbReference>
<keyword evidence="5 9" id="KW-0832">Ubl conjugation</keyword>
<dbReference type="InterPro" id="IPR042527">
    <property type="entry name" value="Atg5_UblA_dom_sf"/>
</dbReference>
<dbReference type="FunFam" id="3.10.20.620:FF:000004">
    <property type="entry name" value="Autophagy protein 5"/>
    <property type="match status" value="1"/>
</dbReference>
<accession>A0A8H3I3V7</accession>
<dbReference type="Pfam" id="PF04106">
    <property type="entry name" value="ATG5_UblB"/>
    <property type="match status" value="1"/>
</dbReference>
<evidence type="ECO:0000256" key="1">
    <source>
        <dbReference type="ARBA" id="ARBA00004623"/>
    </source>
</evidence>
<evidence type="ECO:0000256" key="5">
    <source>
        <dbReference type="ARBA" id="ARBA00022843"/>
    </source>
</evidence>
<keyword evidence="7 9" id="KW-0072">Autophagy</keyword>
<evidence type="ECO:0000256" key="2">
    <source>
        <dbReference type="ARBA" id="ARBA00006910"/>
    </source>
</evidence>
<dbReference type="Gene3D" id="1.10.246.190">
    <property type="entry name" value="Autophagy protein Apg5, helix rich domain"/>
    <property type="match status" value="1"/>
</dbReference>
<protein>
    <recommendedName>
        <fullName evidence="9">Autophagy protein 5</fullName>
    </recommendedName>
</protein>
<keyword evidence="14" id="KW-1185">Reference proteome</keyword>
<dbReference type="InterPro" id="IPR042526">
    <property type="entry name" value="Atg5_HR"/>
</dbReference>
<evidence type="ECO:0000256" key="8">
    <source>
        <dbReference type="ARBA" id="ARBA00023136"/>
    </source>
</evidence>
<evidence type="ECO:0000313" key="14">
    <source>
        <dbReference type="Proteomes" id="UP000664521"/>
    </source>
</evidence>
<dbReference type="GO" id="GO:0019776">
    <property type="term" value="F:Atg8-family ligase activity"/>
    <property type="evidence" value="ECO:0007669"/>
    <property type="project" value="TreeGrafter"/>
</dbReference>
<evidence type="ECO:0000256" key="7">
    <source>
        <dbReference type="ARBA" id="ARBA00023006"/>
    </source>
</evidence>
<dbReference type="InterPro" id="IPR048940">
    <property type="entry name" value="ATG5_HBR"/>
</dbReference>
<sequence>MSTLKQARNLQDVVWNGSLPLEIRLSPSECRIYDQADSYFIQYPRLSYLPFLLPRLHAFFASSLIEPDVPANDGWFSFENVPLKWHYPLGLLYDLFSGATPSQSPGSNPREQASPDEEDSLPWRLTLHFTEWPDDQLVRLDPEGKVVHDAFINSVKEADFLRNGTAKGIMSLSKDDSTQLWKAVQDYDPKTFNPISQKLMYAQGAPLRHIPLKIYLPSSPSNSEPTSGHLRVVQSLVTPVAAGTREPQSIGNALHALLPALFPSRRTPILAKPILHGTVVPMTAPVEELLKVAAYLDGWLHVGVVMMG</sequence>
<dbReference type="Pfam" id="PF20638">
    <property type="entry name" value="ATG5_UblA"/>
    <property type="match status" value="1"/>
</dbReference>
<dbReference type="GO" id="GO:0000422">
    <property type="term" value="P:autophagy of mitochondrion"/>
    <property type="evidence" value="ECO:0007669"/>
    <property type="project" value="TreeGrafter"/>
</dbReference>
<evidence type="ECO:0000259" key="10">
    <source>
        <dbReference type="Pfam" id="PF04106"/>
    </source>
</evidence>
<dbReference type="InterPro" id="IPR007239">
    <property type="entry name" value="Atg5"/>
</dbReference>
<dbReference type="GO" id="GO:0034045">
    <property type="term" value="C:phagophore assembly site membrane"/>
    <property type="evidence" value="ECO:0007669"/>
    <property type="project" value="UniProtKB-SubCell"/>
</dbReference>
<keyword evidence="8 9" id="KW-0472">Membrane</keyword>
<dbReference type="Gene3D" id="3.10.20.90">
    <property type="entry name" value="Phosphatidylinositol 3-kinase Catalytic Subunit, Chain A, domain 1"/>
    <property type="match status" value="1"/>
</dbReference>
<dbReference type="PANTHER" id="PTHR13040:SF2">
    <property type="entry name" value="AUTOPHAGY PROTEIN 5"/>
    <property type="match status" value="1"/>
</dbReference>
<dbReference type="AlphaFoldDB" id="A0A8H3I3V7"/>
<comment type="subunit">
    <text evidence="9">Conjugated with ATG12.</text>
</comment>
<dbReference type="PANTHER" id="PTHR13040">
    <property type="entry name" value="AUTOPHAGY PROTEIN 5"/>
    <property type="match status" value="1"/>
</dbReference>
<dbReference type="GO" id="GO:0015031">
    <property type="term" value="P:protein transport"/>
    <property type="evidence" value="ECO:0007669"/>
    <property type="project" value="UniProtKB-KW"/>
</dbReference>
<dbReference type="GO" id="GO:0034274">
    <property type="term" value="C:Atg12-Atg5-Atg16 complex"/>
    <property type="evidence" value="ECO:0007669"/>
    <property type="project" value="TreeGrafter"/>
</dbReference>
<dbReference type="Proteomes" id="UP000664521">
    <property type="component" value="Unassembled WGS sequence"/>
</dbReference>
<organism evidence="13 14">
    <name type="scientific">Heterodermia speciosa</name>
    <dbReference type="NCBI Taxonomy" id="116794"/>
    <lineage>
        <taxon>Eukaryota</taxon>
        <taxon>Fungi</taxon>
        <taxon>Dikarya</taxon>
        <taxon>Ascomycota</taxon>
        <taxon>Pezizomycotina</taxon>
        <taxon>Lecanoromycetes</taxon>
        <taxon>OSLEUM clade</taxon>
        <taxon>Lecanoromycetidae</taxon>
        <taxon>Caliciales</taxon>
        <taxon>Physciaceae</taxon>
        <taxon>Heterodermia</taxon>
    </lineage>
</organism>
<gene>
    <name evidence="13" type="primary">ATG5</name>
    <name evidence="13" type="ORF">HETSPECPRED_006140</name>
</gene>
<comment type="subcellular location">
    <subcellularLocation>
        <location evidence="1 9">Preautophagosomal structure membrane</location>
        <topology evidence="1 9">Peripheral membrane protein</topology>
    </subcellularLocation>
</comment>
<name>A0A8H3I3V7_9LECA</name>
<dbReference type="GO" id="GO:0006995">
    <property type="term" value="P:cellular response to nitrogen starvation"/>
    <property type="evidence" value="ECO:0007669"/>
    <property type="project" value="TreeGrafter"/>
</dbReference>
<evidence type="ECO:0000259" key="12">
    <source>
        <dbReference type="Pfam" id="PF20638"/>
    </source>
</evidence>
<evidence type="ECO:0000256" key="9">
    <source>
        <dbReference type="RuleBase" id="RU361202"/>
    </source>
</evidence>
<dbReference type="FunFam" id="1.10.246.190:FF:000004">
    <property type="entry name" value="Autophagy protein 5"/>
    <property type="match status" value="1"/>
</dbReference>
<feature type="domain" description="Autophagy protein ATG5 alpha-helical bundle region" evidence="11">
    <location>
        <begin position="145"/>
        <end position="200"/>
    </location>
</feature>